<dbReference type="EMBL" id="CP025781">
    <property type="protein sequence ID" value="QBC44671.1"/>
    <property type="molecule type" value="Genomic_DNA"/>
</dbReference>
<evidence type="ECO:0000259" key="2">
    <source>
        <dbReference type="Pfam" id="PF00419"/>
    </source>
</evidence>
<dbReference type="KEGG" id="ifl:C1H71_14800"/>
<dbReference type="InterPro" id="IPR050263">
    <property type="entry name" value="Bact_Fimbrial_Adh_Pro"/>
</dbReference>
<feature type="signal peptide" evidence="1">
    <location>
        <begin position="1"/>
        <end position="21"/>
    </location>
</feature>
<accession>A0A7G3GBJ6</accession>
<dbReference type="InterPro" id="IPR000259">
    <property type="entry name" value="Adhesion_dom_fimbrial"/>
</dbReference>
<keyword evidence="4" id="KW-1185">Reference proteome</keyword>
<evidence type="ECO:0000256" key="1">
    <source>
        <dbReference type="SAM" id="SignalP"/>
    </source>
</evidence>
<name>A0A7G3GBJ6_9NEIS</name>
<evidence type="ECO:0000313" key="4">
    <source>
        <dbReference type="Proteomes" id="UP000515917"/>
    </source>
</evidence>
<gene>
    <name evidence="3" type="ORF">C1H71_14800</name>
</gene>
<reference evidence="3 4" key="1">
    <citation type="submission" date="2018-01" db="EMBL/GenBank/DDBJ databases">
        <title>Genome sequence of Iodobacter sp. strain PCH194 isolated from Indian Trans-Himalaya.</title>
        <authorList>
            <person name="Kumar V."/>
            <person name="Thakur V."/>
            <person name="Kumar S."/>
            <person name="Singh D."/>
        </authorList>
    </citation>
    <scope>NUCLEOTIDE SEQUENCE [LARGE SCALE GENOMIC DNA]</scope>
    <source>
        <strain evidence="3 4">PCH194</strain>
    </source>
</reference>
<organism evidence="3 4">
    <name type="scientific">Iodobacter fluviatilis</name>
    <dbReference type="NCBI Taxonomy" id="537"/>
    <lineage>
        <taxon>Bacteria</taxon>
        <taxon>Pseudomonadati</taxon>
        <taxon>Pseudomonadota</taxon>
        <taxon>Betaproteobacteria</taxon>
        <taxon>Neisseriales</taxon>
        <taxon>Chitinibacteraceae</taxon>
        <taxon>Iodobacter</taxon>
    </lineage>
</organism>
<sequence length="184" mass="19974">MKYLLIMLMGGIYLYSASVFAAPSMNSSRAGSSGMTNVRISGELVAPACSLEGDIEVDFGTIIDKDLYLNQRINGEIFEIKLLRCSQSMVGKDVTFLFGGSESTQLPGLIKTTEANSGIAIGLEMLDKTPLSFNKQTPGFEIANPGNNTIKLRAYVQAEPRALSDHSIRRGLFSATSTLVIYYQ</sequence>
<feature type="chain" id="PRO_5029022001" evidence="1">
    <location>
        <begin position="22"/>
        <end position="184"/>
    </location>
</feature>
<dbReference type="PANTHER" id="PTHR33420">
    <property type="entry name" value="FIMBRIAL SUBUNIT ELFA-RELATED"/>
    <property type="match status" value="1"/>
</dbReference>
<dbReference type="Pfam" id="PF00419">
    <property type="entry name" value="Fimbrial"/>
    <property type="match status" value="1"/>
</dbReference>
<dbReference type="AlphaFoldDB" id="A0A7G3GBJ6"/>
<dbReference type="Gene3D" id="2.60.40.1090">
    <property type="entry name" value="Fimbrial-type adhesion domain"/>
    <property type="match status" value="1"/>
</dbReference>
<dbReference type="InterPro" id="IPR036937">
    <property type="entry name" value="Adhesion_dom_fimbrial_sf"/>
</dbReference>
<dbReference type="SUPFAM" id="SSF49401">
    <property type="entry name" value="Bacterial adhesins"/>
    <property type="match status" value="1"/>
</dbReference>
<dbReference type="PANTHER" id="PTHR33420:SF9">
    <property type="entry name" value="MINOR FIMBRIAL SUBUNIT"/>
    <property type="match status" value="1"/>
</dbReference>
<dbReference type="GO" id="GO:0043709">
    <property type="term" value="P:cell adhesion involved in single-species biofilm formation"/>
    <property type="evidence" value="ECO:0007669"/>
    <property type="project" value="TreeGrafter"/>
</dbReference>
<dbReference type="Proteomes" id="UP000515917">
    <property type="component" value="Chromosome"/>
</dbReference>
<protein>
    <submittedName>
        <fullName evidence="3">Exotoxin</fullName>
    </submittedName>
</protein>
<proteinExistence type="predicted"/>
<dbReference type="GO" id="GO:0009289">
    <property type="term" value="C:pilus"/>
    <property type="evidence" value="ECO:0007669"/>
    <property type="project" value="InterPro"/>
</dbReference>
<dbReference type="InterPro" id="IPR008966">
    <property type="entry name" value="Adhesion_dom_sf"/>
</dbReference>
<evidence type="ECO:0000313" key="3">
    <source>
        <dbReference type="EMBL" id="QBC44671.1"/>
    </source>
</evidence>
<keyword evidence="1" id="KW-0732">Signal</keyword>
<dbReference type="RefSeq" id="WP_130107202.1">
    <property type="nucleotide sequence ID" value="NZ_CP025781.1"/>
</dbReference>
<feature type="domain" description="Fimbrial-type adhesion" evidence="2">
    <location>
        <begin position="40"/>
        <end position="184"/>
    </location>
</feature>